<dbReference type="InterPro" id="IPR009057">
    <property type="entry name" value="Homeodomain-like_sf"/>
</dbReference>
<dbReference type="Gene3D" id="1.10.357.10">
    <property type="entry name" value="Tetracycline Repressor, domain 2"/>
    <property type="match status" value="1"/>
</dbReference>
<evidence type="ECO:0000313" key="5">
    <source>
        <dbReference type="Proteomes" id="UP000430232"/>
    </source>
</evidence>
<dbReference type="PANTHER" id="PTHR30055:SF200">
    <property type="entry name" value="HTH-TYPE TRANSCRIPTIONAL REPRESSOR BDCR"/>
    <property type="match status" value="1"/>
</dbReference>
<gene>
    <name evidence="4" type="ORF">F7R21_01420</name>
</gene>
<dbReference type="PROSITE" id="PS50977">
    <property type="entry name" value="HTH_TETR_2"/>
    <property type="match status" value="1"/>
</dbReference>
<accession>A0A6H9T5C0</accession>
<dbReference type="GO" id="GO:0000976">
    <property type="term" value="F:transcription cis-regulatory region binding"/>
    <property type="evidence" value="ECO:0007669"/>
    <property type="project" value="TreeGrafter"/>
</dbReference>
<keyword evidence="1 2" id="KW-0238">DNA-binding</keyword>
<sequence>MHSMNASSSIRDHILAVASGLFYEHGIRSVGVDWVIKDAEVAKATLYRHFPNKEELVLAYLEGRRAAALSAIRDTIAAAGDDPVRRAVSIFDRLAIVARHGFRGCAFLRAQAEHLESGPIHAVVKSHKDAIKGVFEEAIADFPVTRTQRRELAAILALIYDGALAVVMVQQDIAAIEFARRAALAVLCADHGTTARS</sequence>
<keyword evidence="5" id="KW-1185">Reference proteome</keyword>
<evidence type="ECO:0000256" key="2">
    <source>
        <dbReference type="PROSITE-ProRule" id="PRU00335"/>
    </source>
</evidence>
<feature type="DNA-binding region" description="H-T-H motif" evidence="2">
    <location>
        <begin position="31"/>
        <end position="50"/>
    </location>
</feature>
<dbReference type="AlphaFoldDB" id="A0A6H9T5C0"/>
<dbReference type="OrthoDB" id="116240at2"/>
<dbReference type="Pfam" id="PF00440">
    <property type="entry name" value="TetR_N"/>
    <property type="match status" value="1"/>
</dbReference>
<dbReference type="InterPro" id="IPR036271">
    <property type="entry name" value="Tet_transcr_reg_TetR-rel_C_sf"/>
</dbReference>
<dbReference type="SUPFAM" id="SSF48498">
    <property type="entry name" value="Tetracyclin repressor-like, C-terminal domain"/>
    <property type="match status" value="1"/>
</dbReference>
<dbReference type="GO" id="GO:0003700">
    <property type="term" value="F:DNA-binding transcription factor activity"/>
    <property type="evidence" value="ECO:0007669"/>
    <property type="project" value="TreeGrafter"/>
</dbReference>
<proteinExistence type="predicted"/>
<dbReference type="Proteomes" id="UP000430232">
    <property type="component" value="Unassembled WGS sequence"/>
</dbReference>
<protein>
    <submittedName>
        <fullName evidence="4">TetR/AcrR family transcriptional regulator</fullName>
    </submittedName>
</protein>
<dbReference type="SUPFAM" id="SSF46689">
    <property type="entry name" value="Homeodomain-like"/>
    <property type="match status" value="1"/>
</dbReference>
<comment type="caution">
    <text evidence="4">The sequence shown here is derived from an EMBL/GenBank/DDBJ whole genome shotgun (WGS) entry which is preliminary data.</text>
</comment>
<feature type="domain" description="HTH tetR-type" evidence="3">
    <location>
        <begin position="8"/>
        <end position="68"/>
    </location>
</feature>
<evidence type="ECO:0000256" key="1">
    <source>
        <dbReference type="ARBA" id="ARBA00023125"/>
    </source>
</evidence>
<organism evidence="4 5">
    <name type="scientific">Burkholderia latens</name>
    <dbReference type="NCBI Taxonomy" id="488446"/>
    <lineage>
        <taxon>Bacteria</taxon>
        <taxon>Pseudomonadati</taxon>
        <taxon>Pseudomonadota</taxon>
        <taxon>Betaproteobacteria</taxon>
        <taxon>Burkholderiales</taxon>
        <taxon>Burkholderiaceae</taxon>
        <taxon>Burkholderia</taxon>
        <taxon>Burkholderia cepacia complex</taxon>
    </lineage>
</organism>
<evidence type="ECO:0000259" key="3">
    <source>
        <dbReference type="PROSITE" id="PS50977"/>
    </source>
</evidence>
<name>A0A6H9T5C0_9BURK</name>
<dbReference type="InterPro" id="IPR001647">
    <property type="entry name" value="HTH_TetR"/>
</dbReference>
<reference evidence="4 5" key="1">
    <citation type="submission" date="2019-09" db="EMBL/GenBank/DDBJ databases">
        <title>Draft genome sequences of 48 bacterial type strains from the CCUG.</title>
        <authorList>
            <person name="Tunovic T."/>
            <person name="Pineiro-Iglesias B."/>
            <person name="Unosson C."/>
            <person name="Inganas E."/>
            <person name="Ohlen M."/>
            <person name="Cardew S."/>
            <person name="Jensie-Markopoulos S."/>
            <person name="Salva-Serra F."/>
            <person name="Jaen-Luchoro D."/>
            <person name="Karlsson R."/>
            <person name="Svensson-Stadler L."/>
            <person name="Chun J."/>
            <person name="Moore E."/>
        </authorList>
    </citation>
    <scope>NUCLEOTIDE SEQUENCE [LARGE SCALE GENOMIC DNA]</scope>
    <source>
        <strain evidence="4 5">CCUG 54555</strain>
    </source>
</reference>
<dbReference type="PANTHER" id="PTHR30055">
    <property type="entry name" value="HTH-TYPE TRANSCRIPTIONAL REGULATOR RUTR"/>
    <property type="match status" value="1"/>
</dbReference>
<evidence type="ECO:0000313" key="4">
    <source>
        <dbReference type="EMBL" id="KAB0644490.1"/>
    </source>
</evidence>
<dbReference type="EMBL" id="VZOJ01000002">
    <property type="protein sequence ID" value="KAB0644490.1"/>
    <property type="molecule type" value="Genomic_DNA"/>
</dbReference>
<dbReference type="PRINTS" id="PR00455">
    <property type="entry name" value="HTHTETR"/>
</dbReference>
<dbReference type="InterPro" id="IPR050109">
    <property type="entry name" value="HTH-type_TetR-like_transc_reg"/>
</dbReference>